<dbReference type="EMBL" id="JH159155">
    <property type="protein sequence ID" value="EGZ15212.1"/>
    <property type="molecule type" value="Genomic_DNA"/>
</dbReference>
<keyword evidence="3" id="KW-1185">Reference proteome</keyword>
<dbReference type="AlphaFoldDB" id="G4ZK95"/>
<dbReference type="Proteomes" id="UP000002640">
    <property type="component" value="Unassembled WGS sequence"/>
</dbReference>
<evidence type="ECO:0000313" key="2">
    <source>
        <dbReference type="EMBL" id="EGZ15212.1"/>
    </source>
</evidence>
<dbReference type="KEGG" id="psoj:PHYSODRAFT_507351"/>
<dbReference type="GeneID" id="20658742"/>
<name>G4ZK95_PHYSP</name>
<feature type="signal peptide" evidence="1">
    <location>
        <begin position="1"/>
        <end position="19"/>
    </location>
</feature>
<keyword evidence="1" id="KW-0732">Signal</keyword>
<sequence>MRIPRLALLALGLLCAVNAANSNTKKELVSEYVHVPTSCDTENCVAGGCLFENCASPLSCKGGLCYFRGATYSVSRGSKCKTAVCEGGACIFDDTADASCPGGGCSFVNVPNTLADGYCDGGGCTLEGDSHPSSLSGSLAQ</sequence>
<dbReference type="InParanoid" id="G4ZK95"/>
<reference evidence="2 3" key="1">
    <citation type="journal article" date="2006" name="Science">
        <title>Phytophthora genome sequences uncover evolutionary origins and mechanisms of pathogenesis.</title>
        <authorList>
            <person name="Tyler B.M."/>
            <person name="Tripathy S."/>
            <person name="Zhang X."/>
            <person name="Dehal P."/>
            <person name="Jiang R.H."/>
            <person name="Aerts A."/>
            <person name="Arredondo F.D."/>
            <person name="Baxter L."/>
            <person name="Bensasson D."/>
            <person name="Beynon J.L."/>
            <person name="Chapman J."/>
            <person name="Damasceno C.M."/>
            <person name="Dorrance A.E."/>
            <person name="Dou D."/>
            <person name="Dickerman A.W."/>
            <person name="Dubchak I.L."/>
            <person name="Garbelotto M."/>
            <person name="Gijzen M."/>
            <person name="Gordon S.G."/>
            <person name="Govers F."/>
            <person name="Grunwald N.J."/>
            <person name="Huang W."/>
            <person name="Ivors K.L."/>
            <person name="Jones R.W."/>
            <person name="Kamoun S."/>
            <person name="Krampis K."/>
            <person name="Lamour K.H."/>
            <person name="Lee M.K."/>
            <person name="McDonald W.H."/>
            <person name="Medina M."/>
            <person name="Meijer H.J."/>
            <person name="Nordberg E.K."/>
            <person name="Maclean D.J."/>
            <person name="Ospina-Giraldo M.D."/>
            <person name="Morris P.F."/>
            <person name="Phuntumart V."/>
            <person name="Putnam N.H."/>
            <person name="Rash S."/>
            <person name="Rose J.K."/>
            <person name="Sakihama Y."/>
            <person name="Salamov A.A."/>
            <person name="Savidor A."/>
            <person name="Scheuring C.F."/>
            <person name="Smith B.M."/>
            <person name="Sobral B.W."/>
            <person name="Terry A."/>
            <person name="Torto-Alalibo T.A."/>
            <person name="Win J."/>
            <person name="Xu Z."/>
            <person name="Zhang H."/>
            <person name="Grigoriev I.V."/>
            <person name="Rokhsar D.S."/>
            <person name="Boore J.L."/>
        </authorList>
    </citation>
    <scope>NUCLEOTIDE SEQUENCE [LARGE SCALE GENOMIC DNA]</scope>
    <source>
        <strain evidence="2 3">P6497</strain>
    </source>
</reference>
<organism evidence="2 3">
    <name type="scientific">Phytophthora sojae (strain P6497)</name>
    <name type="common">Soybean stem and root rot agent</name>
    <name type="synonym">Phytophthora megasperma f. sp. glycines</name>
    <dbReference type="NCBI Taxonomy" id="1094619"/>
    <lineage>
        <taxon>Eukaryota</taxon>
        <taxon>Sar</taxon>
        <taxon>Stramenopiles</taxon>
        <taxon>Oomycota</taxon>
        <taxon>Peronosporomycetes</taxon>
        <taxon>Peronosporales</taxon>
        <taxon>Peronosporaceae</taxon>
        <taxon>Phytophthora</taxon>
    </lineage>
</organism>
<evidence type="ECO:0000256" key="1">
    <source>
        <dbReference type="SAM" id="SignalP"/>
    </source>
</evidence>
<dbReference type="RefSeq" id="XP_009528961.1">
    <property type="nucleotide sequence ID" value="XM_009530666.1"/>
</dbReference>
<feature type="chain" id="PRO_5003472272" evidence="1">
    <location>
        <begin position="20"/>
        <end position="141"/>
    </location>
</feature>
<protein>
    <submittedName>
        <fullName evidence="2">Uncharacterized protein</fullName>
    </submittedName>
</protein>
<dbReference type="OMA" id="TENCVAG"/>
<accession>G4ZK95</accession>
<gene>
    <name evidence="2" type="ORF">PHYSODRAFT_507351</name>
</gene>
<evidence type="ECO:0000313" key="3">
    <source>
        <dbReference type="Proteomes" id="UP000002640"/>
    </source>
</evidence>
<proteinExistence type="predicted"/>